<proteinExistence type="predicted"/>
<dbReference type="EMBL" id="JAERQM010000004">
    <property type="protein sequence ID" value="MBU8545204.1"/>
    <property type="molecule type" value="Genomic_DNA"/>
</dbReference>
<keyword evidence="2" id="KW-1185">Reference proteome</keyword>
<dbReference type="RefSeq" id="WP_216877026.1">
    <property type="nucleotide sequence ID" value="NZ_JAERQM010000004.1"/>
</dbReference>
<evidence type="ECO:0000313" key="2">
    <source>
        <dbReference type="Proteomes" id="UP000689967"/>
    </source>
</evidence>
<evidence type="ECO:0000313" key="1">
    <source>
        <dbReference type="EMBL" id="MBU8545204.1"/>
    </source>
</evidence>
<gene>
    <name evidence="1" type="ORF">JJQ90_15895</name>
</gene>
<name>A0ABS6H9T4_9PROT</name>
<protein>
    <submittedName>
        <fullName evidence="1">AGE family epimerase/isomerase</fullName>
    </submittedName>
</protein>
<reference evidence="1 2" key="1">
    <citation type="submission" date="2021-01" db="EMBL/GenBank/DDBJ databases">
        <title>Roseomonas sp. nov, a bacterium isolated from an oil production mixture in Yumen Oilfield.</title>
        <authorList>
            <person name="Wu D."/>
        </authorList>
    </citation>
    <scope>NUCLEOTIDE SEQUENCE [LARGE SCALE GENOMIC DNA]</scope>
    <source>
        <strain evidence="1 2">ROY-5-3</strain>
    </source>
</reference>
<dbReference type="InterPro" id="IPR010819">
    <property type="entry name" value="AGE/CE"/>
</dbReference>
<dbReference type="Proteomes" id="UP000689967">
    <property type="component" value="Unassembled WGS sequence"/>
</dbReference>
<organism evidence="1 2">
    <name type="scientific">Falsiroseomonas oleicola</name>
    <dbReference type="NCBI Taxonomy" id="2801474"/>
    <lineage>
        <taxon>Bacteria</taxon>
        <taxon>Pseudomonadati</taxon>
        <taxon>Pseudomonadota</taxon>
        <taxon>Alphaproteobacteria</taxon>
        <taxon>Acetobacterales</taxon>
        <taxon>Roseomonadaceae</taxon>
        <taxon>Falsiroseomonas</taxon>
    </lineage>
</organism>
<comment type="caution">
    <text evidence="1">The sequence shown here is derived from an EMBL/GenBank/DDBJ whole genome shotgun (WGS) entry which is preliminary data.</text>
</comment>
<sequence length="392" mass="42557">MPSSNAPAHPPQLPAADVTDDLWRWMGEVALPFWATQGLDPETGLFWERMTADGAPDRAAPRRIRVQARQIYSLAHAAVLGLYPQGTALALGVFDRLLDAAEAPDGAPGFVQALAPDGAVQDATRDAYDHAFLVLAFAWLSKASGAPRVAAALERCLAFVDQGLGAADGSLYESVPRRLPRRQNPQMHWFESVLALMELGHPGAAARAATARRLFDEKLYHRPTRTIGEYFAEDWHPLPDAAARIVEPGHLAEWSWLLRRHDALAGLPPCAEAADLFQAALRWAQPATGLLVDEVDRDGPVLRGTSRIWLQTELVKARLAMAEEGGAAEREAAIAALTTMRDHFLGKPWPAGWIDQLDAAGRPVPGPVPASILYHVFVAVAEAKRIFGMSPV</sequence>
<dbReference type="Pfam" id="PF07221">
    <property type="entry name" value="GlcNAc_2-epim"/>
    <property type="match status" value="1"/>
</dbReference>
<dbReference type="PANTHER" id="PTHR15108">
    <property type="entry name" value="N-ACYLGLUCOSAMINE-2-EPIMERASE"/>
    <property type="match status" value="1"/>
</dbReference>
<accession>A0ABS6H9T4</accession>